<dbReference type="PANTHER" id="PTHR42852">
    <property type="entry name" value="THIOL:DISULFIDE INTERCHANGE PROTEIN DSBE"/>
    <property type="match status" value="1"/>
</dbReference>
<reference evidence="3 4" key="1">
    <citation type="submission" date="2023-07" db="EMBL/GenBank/DDBJ databases">
        <title>Genomic Encyclopedia of Type Strains, Phase IV (KMG-IV): sequencing the most valuable type-strain genomes for metagenomic binning, comparative biology and taxonomic classification.</title>
        <authorList>
            <person name="Goeker M."/>
        </authorList>
    </citation>
    <scope>NUCLEOTIDE SEQUENCE [LARGE SCALE GENOMIC DNA]</scope>
    <source>
        <strain evidence="3 4">DSM 23494</strain>
    </source>
</reference>
<gene>
    <name evidence="3" type="ORF">J2S17_001481</name>
</gene>
<protein>
    <submittedName>
        <fullName evidence="3">Peroxiredoxin</fullName>
    </submittedName>
</protein>
<dbReference type="RefSeq" id="WP_307473318.1">
    <property type="nucleotide sequence ID" value="NZ_JAUSUB010000005.1"/>
</dbReference>
<dbReference type="EMBL" id="JAUSUB010000005">
    <property type="protein sequence ID" value="MDQ0269609.1"/>
    <property type="molecule type" value="Genomic_DNA"/>
</dbReference>
<dbReference type="InterPro" id="IPR017937">
    <property type="entry name" value="Thioredoxin_CS"/>
</dbReference>
<dbReference type="CDD" id="cd02966">
    <property type="entry name" value="TlpA_like_family"/>
    <property type="match status" value="1"/>
</dbReference>
<dbReference type="SUPFAM" id="SSF52833">
    <property type="entry name" value="Thioredoxin-like"/>
    <property type="match status" value="1"/>
</dbReference>
<keyword evidence="4" id="KW-1185">Reference proteome</keyword>
<dbReference type="Proteomes" id="UP001238088">
    <property type="component" value="Unassembled WGS sequence"/>
</dbReference>
<dbReference type="PROSITE" id="PS00194">
    <property type="entry name" value="THIOREDOXIN_1"/>
    <property type="match status" value="1"/>
</dbReference>
<sequence>MTFLHTPNNDALGKVDRLPGLKINSQAPEFTLKDMNGKAVSLSDFKGKKVILNFWATWCPPCKMEMKDFQTYFSGKDEDVALLAINIDPKSNVSGYIDKMGIEFPVLLDEKDQVNEQYKVITIPTTYFIDKNGIIKDKYFSAIPLELLREKVAGME</sequence>
<evidence type="ECO:0000313" key="3">
    <source>
        <dbReference type="EMBL" id="MDQ0269609.1"/>
    </source>
</evidence>
<dbReference type="Gene3D" id="3.40.30.10">
    <property type="entry name" value="Glutaredoxin"/>
    <property type="match status" value="1"/>
</dbReference>
<dbReference type="InterPro" id="IPR000866">
    <property type="entry name" value="AhpC/TSA"/>
</dbReference>
<evidence type="ECO:0000313" key="4">
    <source>
        <dbReference type="Proteomes" id="UP001238088"/>
    </source>
</evidence>
<keyword evidence="1" id="KW-1015">Disulfide bond</keyword>
<dbReference type="PANTHER" id="PTHR42852:SF1">
    <property type="entry name" value="THIOREDOXIN-LIKE PROTEIN YNEN"/>
    <property type="match status" value="1"/>
</dbReference>
<evidence type="ECO:0000259" key="2">
    <source>
        <dbReference type="PROSITE" id="PS51352"/>
    </source>
</evidence>
<dbReference type="PROSITE" id="PS51352">
    <property type="entry name" value="THIOREDOXIN_2"/>
    <property type="match status" value="1"/>
</dbReference>
<dbReference type="Pfam" id="PF00578">
    <property type="entry name" value="AhpC-TSA"/>
    <property type="match status" value="1"/>
</dbReference>
<dbReference type="InterPro" id="IPR013766">
    <property type="entry name" value="Thioredoxin_domain"/>
</dbReference>
<comment type="caution">
    <text evidence="3">The sequence shown here is derived from an EMBL/GenBank/DDBJ whole genome shotgun (WGS) entry which is preliminary data.</text>
</comment>
<feature type="domain" description="Thioredoxin" evidence="2">
    <location>
        <begin position="21"/>
        <end position="156"/>
    </location>
</feature>
<dbReference type="InterPro" id="IPR050553">
    <property type="entry name" value="Thioredoxin_ResA/DsbE_sf"/>
</dbReference>
<proteinExistence type="predicted"/>
<name>A0ABU0AEC9_9BACI</name>
<organism evidence="3 4">
    <name type="scientific">Cytobacillus purgationiresistens</name>
    <dbReference type="NCBI Taxonomy" id="863449"/>
    <lineage>
        <taxon>Bacteria</taxon>
        <taxon>Bacillati</taxon>
        <taxon>Bacillota</taxon>
        <taxon>Bacilli</taxon>
        <taxon>Bacillales</taxon>
        <taxon>Bacillaceae</taxon>
        <taxon>Cytobacillus</taxon>
    </lineage>
</organism>
<dbReference type="InterPro" id="IPR036249">
    <property type="entry name" value="Thioredoxin-like_sf"/>
</dbReference>
<evidence type="ECO:0000256" key="1">
    <source>
        <dbReference type="ARBA" id="ARBA00023157"/>
    </source>
</evidence>
<accession>A0ABU0AEC9</accession>